<dbReference type="InterPro" id="IPR013694">
    <property type="entry name" value="VIT"/>
</dbReference>
<dbReference type="RefSeq" id="XP_007673716.1">
    <property type="nucleotide sequence ID" value="XM_007675526.1"/>
</dbReference>
<dbReference type="HOGENOM" id="CLU_003826_2_0_1"/>
<gene>
    <name evidence="3" type="ORF">BAUCODRAFT_64769</name>
</gene>
<feature type="domain" description="VIT" evidence="2">
    <location>
        <begin position="15"/>
        <end position="144"/>
    </location>
</feature>
<keyword evidence="4" id="KW-1185">Reference proteome</keyword>
<dbReference type="STRING" id="717646.M2MPN4"/>
<dbReference type="OrthoDB" id="1729737at2759"/>
<proteinExistence type="predicted"/>
<evidence type="ECO:0000259" key="2">
    <source>
        <dbReference type="PROSITE" id="PS51468"/>
    </source>
</evidence>
<feature type="domain" description="VWFA" evidence="1">
    <location>
        <begin position="290"/>
        <end position="461"/>
    </location>
</feature>
<organism evidence="3 4">
    <name type="scientific">Baudoinia panamericana (strain UAMH 10762)</name>
    <name type="common">Angels' share fungus</name>
    <name type="synonym">Baudoinia compniacensis (strain UAMH 10762)</name>
    <dbReference type="NCBI Taxonomy" id="717646"/>
    <lineage>
        <taxon>Eukaryota</taxon>
        <taxon>Fungi</taxon>
        <taxon>Dikarya</taxon>
        <taxon>Ascomycota</taxon>
        <taxon>Pezizomycotina</taxon>
        <taxon>Dothideomycetes</taxon>
        <taxon>Dothideomycetidae</taxon>
        <taxon>Mycosphaerellales</taxon>
        <taxon>Teratosphaeriaceae</taxon>
        <taxon>Baudoinia</taxon>
    </lineage>
</organism>
<sequence length="914" mass="100015">MRHNNFGGHICGCHYTINISHWKVKRYYLPQVKLESHTTITPVSFTTKLTQTYHNPEDKKLDQVRYTFPLYDGVAVHDYTIRYADKILKGIVKQKDVAKKTYDAAIERGETAGLLESLPAGVFGVTLGNVPTKTDIIVEITYCGELKHDAEIDGLRYTLPTSIAPRYGSYPGEVLNSNTTAKGGISIKVDIDMASSAIRKIQSPSHPIAVSMGATSTTANAEQAPFTPDQASATLTLGSAELAGDFVLQMLVDNISEPKAILEAHPSLPNQRAIMATLVPKFTLKPSHPEIVFIADQSGSMRGSKNTALVNALQIFIKSLPLGVRFNIIAFGNNFTSLWPSSQAYNETSVDKAIAFVNGFTASYGGTEILKPVKAAFEQRLKDLPLEVMLLTDGEVWQENSVFSFINEQVHDKKIDARVFALGIGSHVSHTLVEGVARAGNGFAQFVQQDEETDRKVMRMLKGALYAHTRDYKLEVHYADRGEKEARAKVVDLEADDEDFEIVEKVEDCLKLNDDQPPAYEAEKAKIGQQPTARSFFDQSADLDKSVKDNKPDADRYAHLPPIATPKLLQAPTDIPPLFPFNRTTVYLLLGPDSAHKEVSSITLRATSDDGPLELTVPIKSVDCHSVPTIHQLAARKAMQDLEEGRGWLQTAALADGAALKTKNASRFDEMVEREAVRLGEKFQVVGKWTSFVAVEANSGDVLKRRAEPEWDDDIDTGITPERLSAPMAMMTAAHAPMSRMRMASAAAPAPAPQAPAATSRKFKLVVSKSQPANQPAELEEMVSQEYSANAAAMAAPRSFAPPAGLARPVSTASPMQRLISLQTFAGSWAFTSALLDAIGKPGLLKGSIHGYGESMSDEAKATLLAIAFFESKLPSEKDVWEMVVEKGRRWLMQHGVLVGPELEKMVQEVKKLL</sequence>
<dbReference type="Pfam" id="PF13768">
    <property type="entry name" value="VWA_3"/>
    <property type="match status" value="1"/>
</dbReference>
<evidence type="ECO:0008006" key="5">
    <source>
        <dbReference type="Google" id="ProtNLM"/>
    </source>
</evidence>
<dbReference type="Gene3D" id="3.40.50.410">
    <property type="entry name" value="von Willebrand factor, type A domain"/>
    <property type="match status" value="1"/>
</dbReference>
<evidence type="ECO:0000259" key="1">
    <source>
        <dbReference type="PROSITE" id="PS50234"/>
    </source>
</evidence>
<evidence type="ECO:0000313" key="3">
    <source>
        <dbReference type="EMBL" id="EMC98716.1"/>
    </source>
</evidence>
<accession>M2MPN4</accession>
<dbReference type="GeneID" id="19116179"/>
<dbReference type="InterPro" id="IPR002035">
    <property type="entry name" value="VWF_A"/>
</dbReference>
<dbReference type="PANTHER" id="PTHR45737">
    <property type="entry name" value="VON WILLEBRAND FACTOR A DOMAIN-CONTAINING PROTEIN 5A"/>
    <property type="match status" value="1"/>
</dbReference>
<dbReference type="SMART" id="SM00327">
    <property type="entry name" value="VWA"/>
    <property type="match status" value="1"/>
</dbReference>
<dbReference type="SUPFAM" id="SSF53300">
    <property type="entry name" value="vWA-like"/>
    <property type="match status" value="1"/>
</dbReference>
<dbReference type="SMART" id="SM00609">
    <property type="entry name" value="VIT"/>
    <property type="match status" value="1"/>
</dbReference>
<reference evidence="3 4" key="1">
    <citation type="journal article" date="2012" name="PLoS Pathog.">
        <title>Diverse lifestyles and strategies of plant pathogenesis encoded in the genomes of eighteen Dothideomycetes fungi.</title>
        <authorList>
            <person name="Ohm R.A."/>
            <person name="Feau N."/>
            <person name="Henrissat B."/>
            <person name="Schoch C.L."/>
            <person name="Horwitz B.A."/>
            <person name="Barry K.W."/>
            <person name="Condon B.J."/>
            <person name="Copeland A.C."/>
            <person name="Dhillon B."/>
            <person name="Glaser F."/>
            <person name="Hesse C.N."/>
            <person name="Kosti I."/>
            <person name="LaButti K."/>
            <person name="Lindquist E.A."/>
            <person name="Lucas S."/>
            <person name="Salamov A.A."/>
            <person name="Bradshaw R.E."/>
            <person name="Ciuffetti L."/>
            <person name="Hamelin R.C."/>
            <person name="Kema G.H.J."/>
            <person name="Lawrence C."/>
            <person name="Scott J.A."/>
            <person name="Spatafora J.W."/>
            <person name="Turgeon B.G."/>
            <person name="de Wit P.J.G.M."/>
            <person name="Zhong S."/>
            <person name="Goodwin S.B."/>
            <person name="Grigoriev I.V."/>
        </authorList>
    </citation>
    <scope>NUCLEOTIDE SEQUENCE [LARGE SCALE GENOMIC DNA]</scope>
    <source>
        <strain evidence="3 4">UAMH 10762</strain>
    </source>
</reference>
<dbReference type="KEGG" id="bcom:BAUCODRAFT_64769"/>
<dbReference type="PANTHER" id="PTHR45737:SF6">
    <property type="entry name" value="VON WILLEBRAND FACTOR A DOMAIN-CONTAINING PROTEIN 5A"/>
    <property type="match status" value="1"/>
</dbReference>
<dbReference type="PROSITE" id="PS51468">
    <property type="entry name" value="VIT"/>
    <property type="match status" value="1"/>
</dbReference>
<dbReference type="AlphaFoldDB" id="M2MPN4"/>
<dbReference type="eggNOG" id="ENOG502QRPK">
    <property type="taxonomic scope" value="Eukaryota"/>
</dbReference>
<dbReference type="PROSITE" id="PS50234">
    <property type="entry name" value="VWFA"/>
    <property type="match status" value="1"/>
</dbReference>
<dbReference type="Proteomes" id="UP000011761">
    <property type="component" value="Unassembled WGS sequence"/>
</dbReference>
<protein>
    <recommendedName>
        <fullName evidence="5">VIT domain-containing protein</fullName>
    </recommendedName>
</protein>
<dbReference type="EMBL" id="KB445552">
    <property type="protein sequence ID" value="EMC98716.1"/>
    <property type="molecule type" value="Genomic_DNA"/>
</dbReference>
<name>M2MPN4_BAUPA</name>
<dbReference type="OMA" id="QRAIMTT"/>
<dbReference type="Pfam" id="PF08487">
    <property type="entry name" value="VIT"/>
    <property type="match status" value="1"/>
</dbReference>
<evidence type="ECO:0000313" key="4">
    <source>
        <dbReference type="Proteomes" id="UP000011761"/>
    </source>
</evidence>
<dbReference type="InterPro" id="IPR036465">
    <property type="entry name" value="vWFA_dom_sf"/>
</dbReference>